<dbReference type="Pfam" id="PF06737">
    <property type="entry name" value="Transglycosylas"/>
    <property type="match status" value="1"/>
</dbReference>
<dbReference type="OrthoDB" id="1404170at2"/>
<evidence type="ECO:0000313" key="6">
    <source>
        <dbReference type="EMBL" id="SFN86031.1"/>
    </source>
</evidence>
<feature type="compositionally biased region" description="Pro residues" evidence="3">
    <location>
        <begin position="355"/>
        <end position="369"/>
    </location>
</feature>
<evidence type="ECO:0000256" key="3">
    <source>
        <dbReference type="SAM" id="MobiDB-lite"/>
    </source>
</evidence>
<feature type="region of interest" description="Disordered" evidence="3">
    <location>
        <begin position="161"/>
        <end position="381"/>
    </location>
</feature>
<proteinExistence type="inferred from homology"/>
<dbReference type="RefSeq" id="WP_143105456.1">
    <property type="nucleotide sequence ID" value="NZ_FOUY01000023.1"/>
</dbReference>
<evidence type="ECO:0000256" key="1">
    <source>
        <dbReference type="ARBA" id="ARBA00010830"/>
    </source>
</evidence>
<dbReference type="STRING" id="260086.SAMN05216207_10233"/>
<dbReference type="Pfam" id="PF12904">
    <property type="entry name" value="Collagen_bind_2"/>
    <property type="match status" value="1"/>
</dbReference>
<dbReference type="InterPro" id="IPR024749">
    <property type="entry name" value="Collagen-bd_put"/>
</dbReference>
<evidence type="ECO:0000313" key="7">
    <source>
        <dbReference type="Proteomes" id="UP000199614"/>
    </source>
</evidence>
<dbReference type="InterPro" id="IPR023346">
    <property type="entry name" value="Lysozyme-like_dom_sf"/>
</dbReference>
<reference evidence="6 7" key="1">
    <citation type="submission" date="2016-10" db="EMBL/GenBank/DDBJ databases">
        <authorList>
            <person name="de Groot N.N."/>
        </authorList>
    </citation>
    <scope>NUCLEOTIDE SEQUENCE [LARGE SCALE GENOMIC DNA]</scope>
    <source>
        <strain evidence="6 7">CGMCC 4.1877</strain>
    </source>
</reference>
<gene>
    <name evidence="6" type="ORF">SAMN05216207_10233</name>
</gene>
<feature type="domain" description="Putative collagen-binding" evidence="5">
    <location>
        <begin position="67"/>
        <end position="140"/>
    </location>
</feature>
<dbReference type="CDD" id="cd13925">
    <property type="entry name" value="RPF"/>
    <property type="match status" value="1"/>
</dbReference>
<feature type="compositionally biased region" description="Basic and acidic residues" evidence="3">
    <location>
        <begin position="279"/>
        <end position="295"/>
    </location>
</feature>
<comment type="similarity">
    <text evidence="1">Belongs to the transglycosylase family. Rpf subfamily.</text>
</comment>
<organism evidence="6 7">
    <name type="scientific">Pseudonocardia ammonioxydans</name>
    <dbReference type="NCBI Taxonomy" id="260086"/>
    <lineage>
        <taxon>Bacteria</taxon>
        <taxon>Bacillati</taxon>
        <taxon>Actinomycetota</taxon>
        <taxon>Actinomycetes</taxon>
        <taxon>Pseudonocardiales</taxon>
        <taxon>Pseudonocardiaceae</taxon>
        <taxon>Pseudonocardia</taxon>
    </lineage>
</organism>
<dbReference type="GO" id="GO:0016787">
    <property type="term" value="F:hydrolase activity"/>
    <property type="evidence" value="ECO:0007669"/>
    <property type="project" value="UniProtKB-KW"/>
</dbReference>
<feature type="compositionally biased region" description="Gly residues" evidence="3">
    <location>
        <begin position="241"/>
        <end position="269"/>
    </location>
</feature>
<evidence type="ECO:0000259" key="4">
    <source>
        <dbReference type="Pfam" id="PF06737"/>
    </source>
</evidence>
<keyword evidence="7" id="KW-1185">Reference proteome</keyword>
<evidence type="ECO:0000259" key="5">
    <source>
        <dbReference type="Pfam" id="PF12904"/>
    </source>
</evidence>
<dbReference type="SUPFAM" id="SSF53955">
    <property type="entry name" value="Lysozyme-like"/>
    <property type="match status" value="1"/>
</dbReference>
<sequence length="459" mass="46302">MDIWWGRRSASVLGAALLTVGAVVGGELALGAVLGGSDPPAGGVARTALSPYRDGAFTVRAAAVDRRVGIESARDGSYVLGHAPAGNEVVLDLDLLDGASARPWWVEPATGRVLELAELASEGVARFPAPGAEYWVLVIDDAAAGYASPDAGTIAELVRSVTDGPDQPGQAGSSGGGDVGRLDDAPAAGAGQGRSGPGQDRSGRTDRSNGDDPERENGSGGSPDGGRDSGSSNGRPDDGSPNGGPDGGSFNGGRDGGSSNGGRDGGSPDGGPDDGSPNDGRDDHDHDSGPGDGKDGGPASRGSGNGDDGTADRPETSDHLGPSSGTDPADRTFTGEQEKPDTQQARPEETTQAPTPAPAPEREPAPPPESEPEAAADASWDRLAQCESSGDWAISTGNGYYGGLQFDEPTWREFGGGQFAPTADGASKEQQIEIATKVRDTRGGYGSWPACARELGLPR</sequence>
<dbReference type="EMBL" id="FOUY01000023">
    <property type="protein sequence ID" value="SFN86031.1"/>
    <property type="molecule type" value="Genomic_DNA"/>
</dbReference>
<accession>A0A1I5CHB3</accession>
<dbReference type="AlphaFoldDB" id="A0A1I5CHB3"/>
<name>A0A1I5CHB3_PSUAM</name>
<evidence type="ECO:0000256" key="2">
    <source>
        <dbReference type="ARBA" id="ARBA00022801"/>
    </source>
</evidence>
<feature type="domain" description="Resuscitation-promoting factor core lysozyme-like" evidence="4">
    <location>
        <begin position="374"/>
        <end position="451"/>
    </location>
</feature>
<protein>
    <submittedName>
        <fullName evidence="6">Putative collagen-binding domain of a collagenase</fullName>
    </submittedName>
</protein>
<dbReference type="Gene3D" id="1.10.530.10">
    <property type="match status" value="1"/>
</dbReference>
<dbReference type="InterPro" id="IPR010618">
    <property type="entry name" value="RPF"/>
</dbReference>
<feature type="compositionally biased region" description="Basic and acidic residues" evidence="3">
    <location>
        <begin position="336"/>
        <end position="349"/>
    </location>
</feature>
<dbReference type="Proteomes" id="UP000199614">
    <property type="component" value="Unassembled WGS sequence"/>
</dbReference>
<feature type="compositionally biased region" description="Basic and acidic residues" evidence="3">
    <location>
        <begin position="201"/>
        <end position="217"/>
    </location>
</feature>
<keyword evidence="2" id="KW-0378">Hydrolase</keyword>